<dbReference type="Gene3D" id="3.30.450.20">
    <property type="entry name" value="PAS domain"/>
    <property type="match status" value="1"/>
</dbReference>
<evidence type="ECO:0000313" key="9">
    <source>
        <dbReference type="EMBL" id="MEJ6399976.1"/>
    </source>
</evidence>
<dbReference type="InterPro" id="IPR049553">
    <property type="entry name" value="GdpP-like_PAS"/>
</dbReference>
<evidence type="ECO:0000259" key="8">
    <source>
        <dbReference type="PROSITE" id="PS50887"/>
    </source>
</evidence>
<evidence type="ECO:0000256" key="5">
    <source>
        <dbReference type="ARBA" id="ARBA00023136"/>
    </source>
</evidence>
<dbReference type="InterPro" id="IPR001667">
    <property type="entry name" value="DDH_dom"/>
</dbReference>
<dbReference type="Pfam" id="PF02272">
    <property type="entry name" value="DHHA1"/>
    <property type="match status" value="1"/>
</dbReference>
<gene>
    <name evidence="9" type="ORF">R4146_02110</name>
</gene>
<comment type="caution">
    <text evidence="9">The sequence shown here is derived from an EMBL/GenBank/DDBJ whole genome shotgun (WGS) entry which is preliminary data.</text>
</comment>
<proteinExistence type="inferred from homology"/>
<dbReference type="EMBL" id="JAWMWH010000001">
    <property type="protein sequence ID" value="MEJ6399976.1"/>
    <property type="molecule type" value="Genomic_DNA"/>
</dbReference>
<evidence type="ECO:0000256" key="3">
    <source>
        <dbReference type="ARBA" id="ARBA00022692"/>
    </source>
</evidence>
<dbReference type="InterPro" id="IPR003156">
    <property type="entry name" value="DHHA1_dom"/>
</dbReference>
<dbReference type="InterPro" id="IPR000160">
    <property type="entry name" value="GGDEF_dom"/>
</dbReference>
<keyword evidence="4 7" id="KW-1133">Transmembrane helix</keyword>
<dbReference type="InterPro" id="IPR051319">
    <property type="entry name" value="Oligoribo/pAp-PDE_c-di-AMP_PDE"/>
</dbReference>
<keyword evidence="2 6" id="KW-1003">Cell membrane</keyword>
<comment type="subcellular location">
    <subcellularLocation>
        <location evidence="1">Cell membrane</location>
        <topology evidence="1">Multi-pass membrane protein</topology>
    </subcellularLocation>
</comment>
<dbReference type="PANTHER" id="PTHR47618:SF2">
    <property type="entry name" value="CYCLIC-DI-AMP PHOSPHODIESTERASE GDPP"/>
    <property type="match status" value="1"/>
</dbReference>
<protein>
    <recommendedName>
        <fullName evidence="6">Cyclic-di-AMP phosphodiesterase</fullName>
        <ecNumber evidence="6">3.1.4.-</ecNumber>
    </recommendedName>
</protein>
<evidence type="ECO:0000256" key="4">
    <source>
        <dbReference type="ARBA" id="ARBA00022989"/>
    </source>
</evidence>
<keyword evidence="5 6" id="KW-0472">Membrane</keyword>
<dbReference type="InterPro" id="IPR014528">
    <property type="entry name" value="GdpP/PdeA"/>
</dbReference>
<dbReference type="Gene3D" id="3.10.310.30">
    <property type="match status" value="1"/>
</dbReference>
<keyword evidence="10" id="KW-1185">Reference proteome</keyword>
<dbReference type="Gene3D" id="3.30.70.270">
    <property type="match status" value="1"/>
</dbReference>
<accession>A0ABU8SJ85</accession>
<dbReference type="InterPro" id="IPR043128">
    <property type="entry name" value="Rev_trsase/Diguanyl_cyclase"/>
</dbReference>
<feature type="domain" description="GGDEF" evidence="8">
    <location>
        <begin position="185"/>
        <end position="313"/>
    </location>
</feature>
<comment type="catalytic activity">
    <reaction evidence="6">
        <text>3',3'-c-di-AMP + H2O = 5'-O-phosphonoadenylyl-(3'-&gt;5')-adenosine + H(+)</text>
        <dbReference type="Rhea" id="RHEA:54420"/>
        <dbReference type="ChEBI" id="CHEBI:15377"/>
        <dbReference type="ChEBI" id="CHEBI:15378"/>
        <dbReference type="ChEBI" id="CHEBI:71500"/>
        <dbReference type="ChEBI" id="CHEBI:138171"/>
    </reaction>
</comment>
<dbReference type="InterPro" id="IPR038763">
    <property type="entry name" value="DHH_sf"/>
</dbReference>
<dbReference type="PANTHER" id="PTHR47618">
    <property type="entry name" value="BIFUNCTIONAL OLIGORIBONUCLEASE AND PAP PHOSPHATASE NRNA"/>
    <property type="match status" value="1"/>
</dbReference>
<dbReference type="Gene3D" id="3.90.1640.10">
    <property type="entry name" value="inorganic pyrophosphatase (n-terminal core)"/>
    <property type="match status" value="1"/>
</dbReference>
<dbReference type="Proteomes" id="UP001370590">
    <property type="component" value="Unassembled WGS sequence"/>
</dbReference>
<dbReference type="Pfam" id="PF24898">
    <property type="entry name" value="GGDEF_GdpP"/>
    <property type="match status" value="1"/>
</dbReference>
<comment type="similarity">
    <text evidence="6">Belongs to the GdpP/PdeA phosphodiesterase family.</text>
</comment>
<evidence type="ECO:0000256" key="2">
    <source>
        <dbReference type="ARBA" id="ARBA00022475"/>
    </source>
</evidence>
<keyword evidence="3 7" id="KW-0812">Transmembrane</keyword>
<dbReference type="SUPFAM" id="SSF64182">
    <property type="entry name" value="DHH phosphoesterases"/>
    <property type="match status" value="1"/>
</dbReference>
<evidence type="ECO:0000256" key="7">
    <source>
        <dbReference type="SAM" id="Phobius"/>
    </source>
</evidence>
<reference evidence="9 10" key="1">
    <citation type="submission" date="2023-10" db="EMBL/GenBank/DDBJ databases">
        <title>Nicoliella lavandulae sp. nov. isolated from Lavandula angustifolia flowers.</title>
        <authorList>
            <person name="Alcantara C."/>
            <person name="Zuniga M."/>
            <person name="Landete J.M."/>
            <person name="Monedero V."/>
        </authorList>
    </citation>
    <scope>NUCLEOTIDE SEQUENCE [LARGE SCALE GENOMIC DNA]</scope>
    <source>
        <strain evidence="9 10">Es01</strain>
    </source>
</reference>
<feature type="transmembrane region" description="Helical" evidence="7">
    <location>
        <begin position="21"/>
        <end position="40"/>
    </location>
</feature>
<dbReference type="PROSITE" id="PS50887">
    <property type="entry name" value="GGDEF"/>
    <property type="match status" value="1"/>
</dbReference>
<keyword evidence="6" id="KW-0378">Hydrolase</keyword>
<dbReference type="PIRSF" id="PIRSF026583">
    <property type="entry name" value="YybT"/>
    <property type="match status" value="1"/>
</dbReference>
<organism evidence="9 10">
    <name type="scientific">Nicoliella lavandulae</name>
    <dbReference type="NCBI Taxonomy" id="3082954"/>
    <lineage>
        <taxon>Bacteria</taxon>
        <taxon>Bacillati</taxon>
        <taxon>Bacillota</taxon>
        <taxon>Bacilli</taxon>
        <taxon>Lactobacillales</taxon>
        <taxon>Lactobacillaceae</taxon>
        <taxon>Nicoliella</taxon>
    </lineage>
</organism>
<name>A0ABU8SJ85_9LACO</name>
<sequence length="681" mass="77006">MKKKISFKNTPPFLKNRHLRWVTFFISLLSICGTVIAFLYGSVAGTIMLVLTCIGLAYVINWMNHLSINRDEYISDLSYRIHRGESETMLEMPIGVMILSDDQKIEWVNPYLQPYFGDQDVLGKSVVDVAPGLNSLISKFWDSSDTNEVTWNHHHFSMLVQKEFHTVYLMDVTSYYDIEERYNNEKVSIGEIFLDNYDEITQSMTDQEISNLLNYVTNELSGWAREFGMYLKQIDDDHFMIIAYASSLKEIEEDKFKILDKIRESTSKQNFPLTLSVGIAYDDSNLNSLADQAQSDLDLALGRGGDQVVVKAKDQEARFYGGKTNPMEKRTRVRARMTSQALQEVMKESDQIFVQGHQRPDMDAIGACFGIRRLAQMNNKKCWIVIDQSQLHSDVKRLLETSKEYPEIFDSIITPDEALQKATDNSLLIMVDHSKPSMSISEPLYERLANRVVIIDHHRRGEEFPPNPILVYIEPYASSTCELITEMFEYQSQDAEPINKLEATAMLTGIFIDTQSFSMRTGTRTFDAASYLRSAGADSEEMQQFMEENVDDYLARNHLISLVEFIDEDRRIALIAGEDDHPYDPVTAAQAADSILTVSGVEASFVATERPNGVVGISARSNGDVNVQIIMERLGGGGHLSSGATQISDKKVSEVKPILIQTIKDVLSGETEADSNDKIDE</sequence>
<dbReference type="RefSeq" id="WP_339959804.1">
    <property type="nucleotide sequence ID" value="NZ_JAWMWH010000001.1"/>
</dbReference>
<evidence type="ECO:0000256" key="1">
    <source>
        <dbReference type="ARBA" id="ARBA00004651"/>
    </source>
</evidence>
<dbReference type="EC" id="3.1.4.-" evidence="6"/>
<comment type="function">
    <text evidence="6">Has phosphodiesterase (PDE) activity against cyclic-di-AMP (c-di-AMP).</text>
</comment>
<evidence type="ECO:0000256" key="6">
    <source>
        <dbReference type="PIRNR" id="PIRNR026583"/>
    </source>
</evidence>
<dbReference type="Pfam" id="PF01368">
    <property type="entry name" value="DHH"/>
    <property type="match status" value="1"/>
</dbReference>
<dbReference type="Pfam" id="PF21370">
    <property type="entry name" value="PAS_GdpP"/>
    <property type="match status" value="1"/>
</dbReference>
<evidence type="ECO:0000313" key="10">
    <source>
        <dbReference type="Proteomes" id="UP001370590"/>
    </source>
</evidence>
<dbReference type="SMART" id="SM00267">
    <property type="entry name" value="GGDEF"/>
    <property type="match status" value="1"/>
</dbReference>